<evidence type="ECO:0000313" key="5">
    <source>
        <dbReference type="Proteomes" id="UP000003688"/>
    </source>
</evidence>
<feature type="repeat" description="NHL" evidence="2">
    <location>
        <begin position="1114"/>
        <end position="1149"/>
    </location>
</feature>
<reference evidence="4 5" key="1">
    <citation type="journal article" date="2011" name="J. Bacteriol.">
        <title>Genome sequence of 'Pedosphaera parvula' Ellin514, an aerobic Verrucomicrobial isolate from pasture soil.</title>
        <authorList>
            <person name="Kant R."/>
            <person name="van Passel M.W."/>
            <person name="Sangwan P."/>
            <person name="Palva A."/>
            <person name="Lucas S."/>
            <person name="Copeland A."/>
            <person name="Lapidus A."/>
            <person name="Glavina Del Rio T."/>
            <person name="Dalin E."/>
            <person name="Tice H."/>
            <person name="Bruce D."/>
            <person name="Goodwin L."/>
            <person name="Pitluck S."/>
            <person name="Chertkov O."/>
            <person name="Larimer F.W."/>
            <person name="Land M.L."/>
            <person name="Hauser L."/>
            <person name="Brettin T.S."/>
            <person name="Detter J.C."/>
            <person name="Han S."/>
            <person name="de Vos W.M."/>
            <person name="Janssen P.H."/>
            <person name="Smidt H."/>
        </authorList>
    </citation>
    <scope>NUCLEOTIDE SEQUENCE [LARGE SCALE GENOMIC DNA]</scope>
    <source>
        <strain evidence="4 5">Ellin514</strain>
    </source>
</reference>
<dbReference type="SUPFAM" id="SSF48726">
    <property type="entry name" value="Immunoglobulin"/>
    <property type="match status" value="4"/>
</dbReference>
<name>B9XJC2_PEDPL</name>
<dbReference type="Gene3D" id="2.60.40.10">
    <property type="entry name" value="Immunoglobulins"/>
    <property type="match status" value="3"/>
</dbReference>
<accession>B9XJC2</accession>
<dbReference type="InterPro" id="IPR011041">
    <property type="entry name" value="Quinoprot_gluc/sorb_DH_b-prop"/>
</dbReference>
<dbReference type="CDD" id="cd00096">
    <property type="entry name" value="Ig"/>
    <property type="match status" value="1"/>
</dbReference>
<dbReference type="InterPro" id="IPR007110">
    <property type="entry name" value="Ig-like_dom"/>
</dbReference>
<dbReference type="PANTHER" id="PTHR19328">
    <property type="entry name" value="HEDGEHOG-INTERACTING PROTEIN"/>
    <property type="match status" value="1"/>
</dbReference>
<dbReference type="EMBL" id="ABOX02000021">
    <property type="protein sequence ID" value="EEF59983.1"/>
    <property type="molecule type" value="Genomic_DNA"/>
</dbReference>
<evidence type="ECO:0000259" key="3">
    <source>
        <dbReference type="PROSITE" id="PS50835"/>
    </source>
</evidence>
<dbReference type="InterPro" id="IPR013783">
    <property type="entry name" value="Ig-like_fold"/>
</dbReference>
<dbReference type="Pfam" id="PF13540">
    <property type="entry name" value="RCC1_2"/>
    <property type="match status" value="1"/>
</dbReference>
<organism evidence="4 5">
    <name type="scientific">Pedosphaera parvula (strain Ellin514)</name>
    <dbReference type="NCBI Taxonomy" id="320771"/>
    <lineage>
        <taxon>Bacteria</taxon>
        <taxon>Pseudomonadati</taxon>
        <taxon>Verrucomicrobiota</taxon>
        <taxon>Pedosphaerae</taxon>
        <taxon>Pedosphaerales</taxon>
        <taxon>Pedosphaeraceae</taxon>
        <taxon>Pedosphaera</taxon>
    </lineage>
</organism>
<dbReference type="PANTHER" id="PTHR19328:SF75">
    <property type="entry name" value="ALDOSE SUGAR DEHYDROGENASE YLII"/>
    <property type="match status" value="1"/>
</dbReference>
<dbReference type="InterPro" id="IPR059177">
    <property type="entry name" value="GH29D-like_dom"/>
</dbReference>
<keyword evidence="5" id="KW-1185">Reference proteome</keyword>
<keyword evidence="1" id="KW-0677">Repeat</keyword>
<dbReference type="Gene3D" id="2.130.10.30">
    <property type="entry name" value="Regulator of chromosome condensation 1/beta-lactamase-inhibitor protein II"/>
    <property type="match status" value="1"/>
</dbReference>
<dbReference type="Pfam" id="PF13290">
    <property type="entry name" value="CHB_HEX_C_1"/>
    <property type="match status" value="3"/>
</dbReference>
<evidence type="ECO:0000313" key="4">
    <source>
        <dbReference type="EMBL" id="EEF59983.1"/>
    </source>
</evidence>
<proteinExistence type="predicted"/>
<dbReference type="Gene3D" id="2.120.10.30">
    <property type="entry name" value="TolB, C-terminal domain"/>
    <property type="match status" value="3"/>
</dbReference>
<evidence type="ECO:0000256" key="1">
    <source>
        <dbReference type="ARBA" id="ARBA00022737"/>
    </source>
</evidence>
<dbReference type="STRING" id="320771.Cflav_PD3042"/>
<sequence>MHNLALKNDGTVVSWGFQTAGTPPAALTNVIAIAAGQNYSLALLSNHTLVGWGTNTSGVLNLPAQQTNIVGIAAGTDSAAAVTLQPVIITQPVGFTLTASKSNSLSVKAFGSTPLSYQWRKNGTNLLNASNSSISFTNLQAADTGSYSVLLSNSGGTLLSASASVTVNPVPPTIVANITNRSVVAGANVTFQVAATGSEPFSYQWLFKGVPITDATNSALTLINVTSANQGAFQAKVINAYGTATSAQATLTVNYPPSVTTPPTTWTLTAGTNWIFQMAASGNQPLFYQWQFQGTNIAGATNVSLVLSNIQTGDVGQYSIVVSNAFGMVTNLVDTLSVSDSPPVIYQQPVSQSFAPDYPVALRVLAYGSAPMSVQWWHNGDPVDGATNLTLSFYYPVAGDAGSYYVTLSNALGFATSSAAVLSVGDPYPGQIDWPSFGFTPVVTNSIPAPTCITHAGDGTGRIFVVEQGGLIQIIQASNLLSQPFLDVTDRLAVAIEKGLLGLAFPPGFATNKHFYVDYTRKLDSATVISRFTLSSTNANVADTNTEEVLLVIPQPFDNHKGGQIAFGPDGYLYIGMGDGGSGFSADPYNNAQNPASLLGKLLRIDVESGVSPYAVPASNPFVANTNYAPEIWALGLRNPWRFSFDRGSGDFFIGDVGESSWEEIDYEPAGSSGGKNYGWRLMEGPRPYLYIGNVDPASLTPPITSYPRSVGACVIGGYVFRGFGQPRMYGKYFHGDFISGRISALQQAGTGWLAAEIIRTPYAISTFGEDDDANLYVADYTGGKIYKISDNFAVTAPTISPSGGSFTNDRSVVLTSPTLGTLIHYTTDGRDPTEYDLAVPSGSGIQVAATMTLKARAYRDGFTPSGVTAATFTFKVATPVFSVASGAITNGTPLTITTLTSNAVIHYTLDGTSPNSQSLLYTSPLTLPGDARVIAQAYRDGYTDSDGVQATYSLAVVPTPVISPTSGMITNGTLVKLTCGFPDAQLRYSTNGSNPDLTSPLYTNPFPISGNSTLVVKAWLSNYAPSALATATYSLLDYEPTVVQTYAGTGVPGFTNGPNLKAQFNAPQGICVDGLGTLFVSDTGNNVIRKISTNGVVTTFAGSGVAGTHDGVGTNASFLAPTGIALDSSNNLYVADSGNSLIRKVTPDGLVTTLTTFSDPSQQGPALWQLALATNGTMYVSASFNIFQVNSDGTFTNFAGPGVCCPPSWSDQMGLTLGLDGTLFGSMNTTASAVLGRVLRFSSTGGYELYAGDLSGYMDGPRLLARFQRPKALATASDGSIIVSDWTRIRKIHSDGRVTTLAGAGDLGLRNGSGLFAAFNQLGAVTVDSAGNIYAADAANHSIRKISVDMDRDGIPDVLEGGTTPYVVGIDDSIVDSDHDGMSNTSEFWAGTDPLNANSYLAIKNVSLQVDGHPVVTWQSTQGKSYIVKYSDDMATWNTLTTPVVGDGTILSVVDPTAITGIQKRIYRVFLNY</sequence>
<comment type="caution">
    <text evidence="4">The sequence shown here is derived from an EMBL/GenBank/DDBJ whole genome shotgun (WGS) entry which is preliminary data.</text>
</comment>
<dbReference type="SUPFAM" id="SSF50985">
    <property type="entry name" value="RCC1/BLIP-II"/>
    <property type="match status" value="1"/>
</dbReference>
<dbReference type="Pfam" id="PF01436">
    <property type="entry name" value="NHL"/>
    <property type="match status" value="1"/>
</dbReference>
<dbReference type="SUPFAM" id="SSF50952">
    <property type="entry name" value="Soluble quinoprotein glucose dehydrogenase"/>
    <property type="match status" value="1"/>
</dbReference>
<feature type="domain" description="Ig-like" evidence="3">
    <location>
        <begin position="172"/>
        <end position="252"/>
    </location>
</feature>
<dbReference type="InterPro" id="IPR011042">
    <property type="entry name" value="6-blade_b-propeller_TolB-like"/>
</dbReference>
<dbReference type="Pfam" id="PF07995">
    <property type="entry name" value="GSDH"/>
    <property type="match status" value="1"/>
</dbReference>
<dbReference type="InterPro" id="IPR036179">
    <property type="entry name" value="Ig-like_dom_sf"/>
</dbReference>
<dbReference type="OrthoDB" id="9770043at2"/>
<dbReference type="PROSITE" id="PS51125">
    <property type="entry name" value="NHL"/>
    <property type="match status" value="2"/>
</dbReference>
<feature type="domain" description="Ig-like" evidence="3">
    <location>
        <begin position="86"/>
        <end position="166"/>
    </location>
</feature>
<dbReference type="PROSITE" id="PS50835">
    <property type="entry name" value="IG_LIKE"/>
    <property type="match status" value="2"/>
</dbReference>
<feature type="repeat" description="NHL" evidence="2">
    <location>
        <begin position="1064"/>
        <end position="1095"/>
    </location>
</feature>
<dbReference type="SUPFAM" id="SSF63829">
    <property type="entry name" value="Calcium-dependent phosphotriesterase"/>
    <property type="match status" value="1"/>
</dbReference>
<dbReference type="InterPro" id="IPR012938">
    <property type="entry name" value="Glc/Sorbosone_DH"/>
</dbReference>
<dbReference type="InterPro" id="IPR009091">
    <property type="entry name" value="RCC1/BLIP-II"/>
</dbReference>
<dbReference type="InterPro" id="IPR001258">
    <property type="entry name" value="NHL_repeat"/>
</dbReference>
<dbReference type="SMART" id="SM00409">
    <property type="entry name" value="IG"/>
    <property type="match status" value="4"/>
</dbReference>
<gene>
    <name evidence="4" type="ORF">Cflav_PD3042</name>
</gene>
<protein>
    <submittedName>
        <fullName evidence="4">NHL repeat containing protein</fullName>
    </submittedName>
</protein>
<dbReference type="InterPro" id="IPR003599">
    <property type="entry name" value="Ig_sub"/>
</dbReference>
<dbReference type="Proteomes" id="UP000003688">
    <property type="component" value="Unassembled WGS sequence"/>
</dbReference>
<evidence type="ECO:0000256" key="2">
    <source>
        <dbReference type="PROSITE-ProRule" id="PRU00504"/>
    </source>
</evidence>